<dbReference type="InterPro" id="IPR032675">
    <property type="entry name" value="LRR_dom_sf"/>
</dbReference>
<reference evidence="2" key="2">
    <citation type="submission" date="2009-11" db="EMBL/GenBank/DDBJ databases">
        <title>The Genome Sequence of Allomyces macrogynus strain ATCC 38327.</title>
        <authorList>
            <consortium name="The Broad Institute Genome Sequencing Platform"/>
            <person name="Russ C."/>
            <person name="Cuomo C."/>
            <person name="Shea T."/>
            <person name="Young S.K."/>
            <person name="Zeng Q."/>
            <person name="Koehrsen M."/>
            <person name="Haas B."/>
            <person name="Borodovsky M."/>
            <person name="Guigo R."/>
            <person name="Alvarado L."/>
            <person name="Berlin A."/>
            <person name="Borenstein D."/>
            <person name="Chen Z."/>
            <person name="Engels R."/>
            <person name="Freedman E."/>
            <person name="Gellesch M."/>
            <person name="Goldberg J."/>
            <person name="Griggs A."/>
            <person name="Gujja S."/>
            <person name="Heiman D."/>
            <person name="Hepburn T."/>
            <person name="Howarth C."/>
            <person name="Jen D."/>
            <person name="Larson L."/>
            <person name="Lewis B."/>
            <person name="Mehta T."/>
            <person name="Park D."/>
            <person name="Pearson M."/>
            <person name="Roberts A."/>
            <person name="Saif S."/>
            <person name="Shenoy N."/>
            <person name="Sisk P."/>
            <person name="Stolte C."/>
            <person name="Sykes S."/>
            <person name="Walk T."/>
            <person name="White J."/>
            <person name="Yandava C."/>
            <person name="Burger G."/>
            <person name="Gray M.W."/>
            <person name="Holland P.W.H."/>
            <person name="King N."/>
            <person name="Lang F.B.F."/>
            <person name="Roger A.J."/>
            <person name="Ruiz-Trillo I."/>
            <person name="Lander E."/>
            <person name="Nusbaum C."/>
        </authorList>
    </citation>
    <scope>NUCLEOTIDE SEQUENCE [LARGE SCALE GENOMIC DNA]</scope>
    <source>
        <strain evidence="2">ATCC 38327</strain>
    </source>
</reference>
<dbReference type="SUPFAM" id="SSF52047">
    <property type="entry name" value="RNI-like"/>
    <property type="match status" value="1"/>
</dbReference>
<organism evidence="1 2">
    <name type="scientific">Allomyces macrogynus (strain ATCC 38327)</name>
    <name type="common">Allomyces javanicus var. macrogynus</name>
    <dbReference type="NCBI Taxonomy" id="578462"/>
    <lineage>
        <taxon>Eukaryota</taxon>
        <taxon>Fungi</taxon>
        <taxon>Fungi incertae sedis</taxon>
        <taxon>Blastocladiomycota</taxon>
        <taxon>Blastocladiomycetes</taxon>
        <taxon>Blastocladiales</taxon>
        <taxon>Blastocladiaceae</taxon>
        <taxon>Allomyces</taxon>
    </lineage>
</organism>
<protein>
    <recommendedName>
        <fullName evidence="3">F-box domain-containing protein</fullName>
    </recommendedName>
</protein>
<gene>
    <name evidence="1" type="ORF">AMAG_12125</name>
</gene>
<keyword evidence="2" id="KW-1185">Reference proteome</keyword>
<proteinExistence type="predicted"/>
<name>A0A0L0SX22_ALLM3</name>
<sequence>MTLHCLPIDVLNHLAHVLAMGTRDEHAALMELALAAPIFHAPCMRAAIRTTTASFISTSTVWFDRQEQDQVHLSASSVKTFVRAAKQLKSDQWYLVLVLRGGNRAPVLQPQHLSTHDQDWPVRAFRRWSLLPVPFRQICNFYMYFNDRGRGEDRDEDEDEDEYSSLQTQTIPPFCRHLALSGRVPWEALRLPSSLVQLDLWRDVVLPDSRLARNVFTRLPRTLRALKIHTLVRARSDESALAVLLDHVPKKTVRFLDVALGPDKPLALTVGALARLIARSPGLTRLSIDGCDRLSSWDPTVLSLLPRKGMRDLKLLFAYGMMPSGDDVIALAQIAAGLPTTVESFTWSMAQSWRRGQLNDTTVLHPIVAHFPLATRSLSLEFPTWDAVMGASLPLTLPLQSLHLEFAPRSEKTSDFLAGLVAVVSRIPATVVDLTLQEWPIGSGTLVLPALAQHLPPRIVSLTLGHCRLTSADLEQFTWPSTLRRLDLGGNGLTVGPARLPSRLQELDLNATFLSDGDCEWIAGLPLSLERLVLSGNRVGDNVAGALCKYAQKGGALAKLELSDTAMSQKAVADLSKVVAVVVAYRV</sequence>
<dbReference type="Proteomes" id="UP000054350">
    <property type="component" value="Unassembled WGS sequence"/>
</dbReference>
<evidence type="ECO:0008006" key="3">
    <source>
        <dbReference type="Google" id="ProtNLM"/>
    </source>
</evidence>
<dbReference type="EMBL" id="GG745352">
    <property type="protein sequence ID" value="KNE67047.1"/>
    <property type="molecule type" value="Genomic_DNA"/>
</dbReference>
<dbReference type="VEuPathDB" id="FungiDB:AMAG_12125"/>
<evidence type="ECO:0000313" key="1">
    <source>
        <dbReference type="EMBL" id="KNE67047.1"/>
    </source>
</evidence>
<dbReference type="Gene3D" id="3.80.10.10">
    <property type="entry name" value="Ribonuclease Inhibitor"/>
    <property type="match status" value="1"/>
</dbReference>
<dbReference type="AlphaFoldDB" id="A0A0L0SX22"/>
<dbReference type="OrthoDB" id="1055097at2759"/>
<reference evidence="1 2" key="1">
    <citation type="submission" date="2009-11" db="EMBL/GenBank/DDBJ databases">
        <title>Annotation of Allomyces macrogynus ATCC 38327.</title>
        <authorList>
            <consortium name="The Broad Institute Genome Sequencing Platform"/>
            <person name="Russ C."/>
            <person name="Cuomo C."/>
            <person name="Burger G."/>
            <person name="Gray M.W."/>
            <person name="Holland P.W.H."/>
            <person name="King N."/>
            <person name="Lang F.B.F."/>
            <person name="Roger A.J."/>
            <person name="Ruiz-Trillo I."/>
            <person name="Young S.K."/>
            <person name="Zeng Q."/>
            <person name="Gargeya S."/>
            <person name="Fitzgerald M."/>
            <person name="Haas B."/>
            <person name="Abouelleil A."/>
            <person name="Alvarado L."/>
            <person name="Arachchi H.M."/>
            <person name="Berlin A."/>
            <person name="Chapman S.B."/>
            <person name="Gearin G."/>
            <person name="Goldberg J."/>
            <person name="Griggs A."/>
            <person name="Gujja S."/>
            <person name="Hansen M."/>
            <person name="Heiman D."/>
            <person name="Howarth C."/>
            <person name="Larimer J."/>
            <person name="Lui A."/>
            <person name="MacDonald P.J.P."/>
            <person name="McCowen C."/>
            <person name="Montmayeur A."/>
            <person name="Murphy C."/>
            <person name="Neiman D."/>
            <person name="Pearson M."/>
            <person name="Priest M."/>
            <person name="Roberts A."/>
            <person name="Saif S."/>
            <person name="Shea T."/>
            <person name="Sisk P."/>
            <person name="Stolte C."/>
            <person name="Sykes S."/>
            <person name="Wortman J."/>
            <person name="Nusbaum C."/>
            <person name="Birren B."/>
        </authorList>
    </citation>
    <scope>NUCLEOTIDE SEQUENCE [LARGE SCALE GENOMIC DNA]</scope>
    <source>
        <strain evidence="1 2">ATCC 38327</strain>
    </source>
</reference>
<evidence type="ECO:0000313" key="2">
    <source>
        <dbReference type="Proteomes" id="UP000054350"/>
    </source>
</evidence>
<accession>A0A0L0SX22</accession>